<sequence length="810" mass="89035">MFSFLLACNTLTFAQDLKTVEHNRVKLPNGWSLTPVGKSLPLGDLPLNIAVSKKHRYAAVTNNGQSVQTIQLLDARTDRELDKVVISKAWGGLVFSADERSLYASGGDNNWIIRYAIINDKLQAADTIRLGNAWSKKSNSTNISPTGLALDDKKNVLYVVTKLDNTLYLIDLKTKGILKQIHLSADAYTCLLSPDNSKLFISLWGGDKVAVYGTNENRLVDSVAVGDNPNDLCISRNGRYLYVANANDNTVSVIDVRKFRVLETLNTAVTPTPLSGSTSNSVALSKNDKTLYIANADNNCLAVFNVEKPGFSQSMGFIPTGWYPSVVRMIDSKLYVANGKGFSSLPNPHGPNPTDKKETVLLHGGDPFRPARTEYIGGGLLNGTLSIIAAPTANELSIYSQAVVHNTPYHREQEVTATGEQGNPIPFKVGSASPIKHVFYIVQENRTYDQVLSDMPKGNGDTSLLLFGRRITPNHHALADNFVLLDNFYVDGEVSADGHNWSLGAYATDYMEKNWPTSYGSRGPGAVAPTAKNKLYIWDQAKRANITFRTYGEFINADNSPQIAVLKDHYAKAYPTHDLRDPDTLRYQAWEHDFDSLMRSNAVPQLSTLRMLSDHTEGTTAGRPTPFAHVADNDLAVGRLVEHIAKSPIWENSVIFIVEDDAQNGPDHVDAHRSPAYIAGGFVKRNFVDHTMYSTSSVLRTIELILGLAPMTQYDAAATSMWRSFNPTADRSPFKSLPSNINLNELNPKGTKLAGLAKGLDFTAVDRVPDELMNNMLWKAIRGENAIAPSPVRAAFVKAVQKSDDDDDKR</sequence>
<evidence type="ECO:0000313" key="2">
    <source>
        <dbReference type="EMBL" id="QQL51474.1"/>
    </source>
</evidence>
<evidence type="ECO:0000256" key="1">
    <source>
        <dbReference type="ARBA" id="ARBA00022801"/>
    </source>
</evidence>
<keyword evidence="3" id="KW-1185">Reference proteome</keyword>
<accession>A0A6I4HVE6</accession>
<evidence type="ECO:0000313" key="3">
    <source>
        <dbReference type="Proteomes" id="UP000429232"/>
    </source>
</evidence>
<protein>
    <submittedName>
        <fullName evidence="2">Bifunctional YncE family protein/alkaline phosphatase family protein</fullName>
    </submittedName>
</protein>
<keyword evidence="1" id="KW-0378">Hydrolase</keyword>
<dbReference type="InterPro" id="IPR019405">
    <property type="entry name" value="Lactonase_7-beta_prop"/>
</dbReference>
<reference evidence="2 3" key="1">
    <citation type="submission" date="2020-12" db="EMBL/GenBank/DDBJ databases">
        <title>HMF7856_wgs.fasta genome submission.</title>
        <authorList>
            <person name="Kang H."/>
            <person name="Kim H."/>
            <person name="Joh K."/>
        </authorList>
    </citation>
    <scope>NUCLEOTIDE SEQUENCE [LARGE SCALE GENOMIC DNA]</scope>
    <source>
        <strain evidence="2 3">HMF7856</strain>
    </source>
</reference>
<name>A0A6I4HVE6_9SPHI</name>
<dbReference type="GO" id="GO:0016788">
    <property type="term" value="F:hydrolase activity, acting on ester bonds"/>
    <property type="evidence" value="ECO:0007669"/>
    <property type="project" value="InterPro"/>
</dbReference>
<dbReference type="InterPro" id="IPR017850">
    <property type="entry name" value="Alkaline_phosphatase_core_sf"/>
</dbReference>
<dbReference type="SUPFAM" id="SSF51004">
    <property type="entry name" value="C-terminal (heme d1) domain of cytochrome cd1-nitrite reductase"/>
    <property type="match status" value="1"/>
</dbReference>
<dbReference type="Proteomes" id="UP000429232">
    <property type="component" value="Chromosome"/>
</dbReference>
<dbReference type="InterPro" id="IPR011048">
    <property type="entry name" value="Haem_d1_sf"/>
</dbReference>
<dbReference type="Pfam" id="PF10282">
    <property type="entry name" value="Lactonase"/>
    <property type="match status" value="1"/>
</dbReference>
<dbReference type="Pfam" id="PF04185">
    <property type="entry name" value="Phosphoesterase"/>
    <property type="match status" value="1"/>
</dbReference>
<dbReference type="EMBL" id="CP066775">
    <property type="protein sequence ID" value="QQL51474.1"/>
    <property type="molecule type" value="Genomic_DNA"/>
</dbReference>
<dbReference type="InterPro" id="IPR007312">
    <property type="entry name" value="Phosphoesterase"/>
</dbReference>
<proteinExistence type="predicted"/>
<dbReference type="Gene3D" id="2.130.10.10">
    <property type="entry name" value="YVTN repeat-like/Quinoprotein amine dehydrogenase"/>
    <property type="match status" value="2"/>
</dbReference>
<dbReference type="AlphaFoldDB" id="A0A6I4HVE6"/>
<dbReference type="InterPro" id="IPR015943">
    <property type="entry name" value="WD40/YVTN_repeat-like_dom_sf"/>
</dbReference>
<dbReference type="KEGG" id="mgik:GO620_000325"/>
<dbReference type="SUPFAM" id="SSF53649">
    <property type="entry name" value="Alkaline phosphatase-like"/>
    <property type="match status" value="1"/>
</dbReference>
<dbReference type="InterPro" id="IPR051200">
    <property type="entry name" value="Host-pathogen_enzymatic-act"/>
</dbReference>
<dbReference type="PANTHER" id="PTHR47197">
    <property type="entry name" value="PROTEIN NIRF"/>
    <property type="match status" value="1"/>
</dbReference>
<dbReference type="PANTHER" id="PTHR47197:SF3">
    <property type="entry name" value="DIHYDRO-HEME D1 DEHYDROGENASE"/>
    <property type="match status" value="1"/>
</dbReference>
<organism evidence="2 3">
    <name type="scientific">Mucilaginibacter ginkgonis</name>
    <dbReference type="NCBI Taxonomy" id="2682091"/>
    <lineage>
        <taxon>Bacteria</taxon>
        <taxon>Pseudomonadati</taxon>
        <taxon>Bacteroidota</taxon>
        <taxon>Sphingobacteriia</taxon>
        <taxon>Sphingobacteriales</taxon>
        <taxon>Sphingobacteriaceae</taxon>
        <taxon>Mucilaginibacter</taxon>
    </lineage>
</organism>
<gene>
    <name evidence="2" type="ORF">GO620_000325</name>
</gene>
<dbReference type="Gene3D" id="3.40.720.10">
    <property type="entry name" value="Alkaline Phosphatase, subunit A"/>
    <property type="match status" value="1"/>
</dbReference>